<dbReference type="GO" id="GO:0016787">
    <property type="term" value="F:hydrolase activity"/>
    <property type="evidence" value="ECO:0007669"/>
    <property type="project" value="UniProtKB-KW"/>
</dbReference>
<dbReference type="Gene3D" id="2.70.70.10">
    <property type="entry name" value="Glucose Permease (Domain IIA)"/>
    <property type="match status" value="1"/>
</dbReference>
<dbReference type="Proteomes" id="UP001597018">
    <property type="component" value="Unassembled WGS sequence"/>
</dbReference>
<reference evidence="6" key="1">
    <citation type="journal article" date="2019" name="Int. J. Syst. Evol. Microbiol.">
        <title>The Global Catalogue of Microorganisms (GCM) 10K type strain sequencing project: providing services to taxonomists for standard genome sequencing and annotation.</title>
        <authorList>
            <consortium name="The Broad Institute Genomics Platform"/>
            <consortium name="The Broad Institute Genome Sequencing Center for Infectious Disease"/>
            <person name="Wu L."/>
            <person name="Ma J."/>
        </authorList>
    </citation>
    <scope>NUCLEOTIDE SEQUENCE [LARGE SCALE GENOMIC DNA]</scope>
    <source>
        <strain evidence="6">CCUG 56401</strain>
    </source>
</reference>
<proteinExistence type="predicted"/>
<evidence type="ECO:0000313" key="5">
    <source>
        <dbReference type="EMBL" id="MFD0922229.1"/>
    </source>
</evidence>
<evidence type="ECO:0000256" key="2">
    <source>
        <dbReference type="SAM" id="MobiDB-lite"/>
    </source>
</evidence>
<gene>
    <name evidence="5" type="ORF">ACFQ16_20995</name>
</gene>
<feature type="domain" description="M23ase beta-sheet core" evidence="4">
    <location>
        <begin position="60"/>
        <end position="157"/>
    </location>
</feature>
<feature type="signal peptide" evidence="3">
    <location>
        <begin position="1"/>
        <end position="18"/>
    </location>
</feature>
<evidence type="ECO:0000259" key="4">
    <source>
        <dbReference type="Pfam" id="PF01551"/>
    </source>
</evidence>
<dbReference type="Pfam" id="PF01551">
    <property type="entry name" value="Peptidase_M23"/>
    <property type="match status" value="1"/>
</dbReference>
<dbReference type="EC" id="3.4.24.-" evidence="5"/>
<keyword evidence="5" id="KW-0378">Hydrolase</keyword>
<evidence type="ECO:0000313" key="6">
    <source>
        <dbReference type="Proteomes" id="UP001597018"/>
    </source>
</evidence>
<sequence length="171" mass="17723">MRLLLPAVLCCAFLAWSAAPTGPAAPTAPPPAPTTSFGAPLVPPEVARPFTPPASEYGPGHRGVDLAATAGAPVLAAGAGLVRYAGRMVDRDVVSIEHPGGLRTTYEPVAPLVAVGDRVARGQPIGRLEPGHPGCPAAPQRACLHWGARRDAEYLDPLRLISGGRVRLLPW</sequence>
<dbReference type="EMBL" id="JBHTIW010000019">
    <property type="protein sequence ID" value="MFD0922229.1"/>
    <property type="molecule type" value="Genomic_DNA"/>
</dbReference>
<dbReference type="PANTHER" id="PTHR21666:SF289">
    <property type="entry name" value="L-ALA--D-GLU ENDOPEPTIDASE"/>
    <property type="match status" value="1"/>
</dbReference>
<accession>A0ABW3G009</accession>
<organism evidence="5 6">
    <name type="scientific">Saccharopolyspora rosea</name>
    <dbReference type="NCBI Taxonomy" id="524884"/>
    <lineage>
        <taxon>Bacteria</taxon>
        <taxon>Bacillati</taxon>
        <taxon>Actinomycetota</taxon>
        <taxon>Actinomycetes</taxon>
        <taxon>Pseudonocardiales</taxon>
        <taxon>Pseudonocardiaceae</taxon>
        <taxon>Saccharopolyspora</taxon>
    </lineage>
</organism>
<protein>
    <submittedName>
        <fullName evidence="5">M23 family metallopeptidase</fullName>
        <ecNumber evidence="5">3.4.24.-</ecNumber>
    </submittedName>
</protein>
<dbReference type="InterPro" id="IPR050570">
    <property type="entry name" value="Cell_wall_metabolism_enzyme"/>
</dbReference>
<keyword evidence="1 3" id="KW-0732">Signal</keyword>
<keyword evidence="6" id="KW-1185">Reference proteome</keyword>
<feature type="chain" id="PRO_5046282079" evidence="3">
    <location>
        <begin position="19"/>
        <end position="171"/>
    </location>
</feature>
<evidence type="ECO:0000256" key="3">
    <source>
        <dbReference type="SAM" id="SignalP"/>
    </source>
</evidence>
<dbReference type="SUPFAM" id="SSF51261">
    <property type="entry name" value="Duplicated hybrid motif"/>
    <property type="match status" value="1"/>
</dbReference>
<dbReference type="CDD" id="cd12797">
    <property type="entry name" value="M23_peptidase"/>
    <property type="match status" value="1"/>
</dbReference>
<evidence type="ECO:0000256" key="1">
    <source>
        <dbReference type="ARBA" id="ARBA00022729"/>
    </source>
</evidence>
<dbReference type="InterPro" id="IPR016047">
    <property type="entry name" value="M23ase_b-sheet_dom"/>
</dbReference>
<dbReference type="InterPro" id="IPR011055">
    <property type="entry name" value="Dup_hybrid_motif"/>
</dbReference>
<dbReference type="PANTHER" id="PTHR21666">
    <property type="entry name" value="PEPTIDASE-RELATED"/>
    <property type="match status" value="1"/>
</dbReference>
<feature type="region of interest" description="Disordered" evidence="2">
    <location>
        <begin position="22"/>
        <end position="58"/>
    </location>
</feature>
<dbReference type="RefSeq" id="WP_345600056.1">
    <property type="nucleotide sequence ID" value="NZ_BAABLT010000004.1"/>
</dbReference>
<comment type="caution">
    <text evidence="5">The sequence shown here is derived from an EMBL/GenBank/DDBJ whole genome shotgun (WGS) entry which is preliminary data.</text>
</comment>
<name>A0ABW3G009_9PSEU</name>